<feature type="compositionally biased region" description="Polar residues" evidence="1">
    <location>
        <begin position="918"/>
        <end position="937"/>
    </location>
</feature>
<feature type="region of interest" description="Disordered" evidence="1">
    <location>
        <begin position="830"/>
        <end position="871"/>
    </location>
</feature>
<feature type="compositionally biased region" description="Polar residues" evidence="1">
    <location>
        <begin position="700"/>
        <end position="720"/>
    </location>
</feature>
<reference evidence="2" key="1">
    <citation type="submission" date="2018-04" db="EMBL/GenBank/DDBJ databases">
        <title>Transcriptome of Schizaphis graminum biotype I.</title>
        <authorList>
            <person name="Scully E.D."/>
            <person name="Geib S.M."/>
            <person name="Palmer N.A."/>
            <person name="Koch K."/>
            <person name="Bradshaw J."/>
            <person name="Heng-Moss T."/>
            <person name="Sarath G."/>
        </authorList>
    </citation>
    <scope>NUCLEOTIDE SEQUENCE</scope>
</reference>
<feature type="compositionally biased region" description="Pro residues" evidence="1">
    <location>
        <begin position="903"/>
        <end position="914"/>
    </location>
</feature>
<evidence type="ECO:0000313" key="2">
    <source>
        <dbReference type="EMBL" id="MBY26953.1"/>
    </source>
</evidence>
<feature type="compositionally biased region" description="Basic and acidic residues" evidence="1">
    <location>
        <begin position="854"/>
        <end position="871"/>
    </location>
</feature>
<gene>
    <name evidence="2" type="ORF">g.166556</name>
</gene>
<feature type="region of interest" description="Disordered" evidence="1">
    <location>
        <begin position="272"/>
        <end position="293"/>
    </location>
</feature>
<feature type="region of interest" description="Disordered" evidence="1">
    <location>
        <begin position="696"/>
        <end position="797"/>
    </location>
</feature>
<feature type="region of interest" description="Disordered" evidence="1">
    <location>
        <begin position="903"/>
        <end position="937"/>
    </location>
</feature>
<dbReference type="AlphaFoldDB" id="A0A2S2PBX0"/>
<protein>
    <submittedName>
        <fullName evidence="2">Uncharacterized protein</fullName>
    </submittedName>
</protein>
<dbReference type="EMBL" id="GGMR01014334">
    <property type="protein sequence ID" value="MBY26953.1"/>
    <property type="molecule type" value="Transcribed_RNA"/>
</dbReference>
<feature type="region of interest" description="Disordered" evidence="1">
    <location>
        <begin position="1"/>
        <end position="38"/>
    </location>
</feature>
<sequence>MSALRRSLQNVEYETSVRRRKSKRPRGKRRNTIAGTDQKELEAVIGSLSDSNKDSDDIVSSSTTVVVTEKKSNLDILKDWGRMRLKQLKNIETTSSASVKLRDKGRVGLARRKWDKDEPVHSSSGNWSASSESGQSTSTSHIPRSSVSSCSGSTKPTYHGGSSVTSDEGETGSTYSCDTEGYYTSFHVDSGLKTLREEDPPQPMSALHSTSALTPSFQSSSAESEYDVFGRGSTSTTASSAGTVCTSLMVSPPNVPERGGSKLSERSADVAYGGSLPDRNNAHGPRDPMALYDKSKTAPSRLTKENVTRYKEEGLMIDVKPRPCLENCGGESPDSGHNTCSSPVDSVTNPSVDLEMSECSDLEGVDRVERLRVKTTINTSRIPSMCVITPPISDDEVSLKTTAVRAIMSDADDYGEYVTLAHYAIPEPVIPAVEHPEQAPCKGFVHLDELPAVGTSERQRPAGARVTLNAEGRVIYTSDSLKRRKKTHTVNTFEPGPCVNANVRLLPVNDHTNNVLSQVIPRSPLNVRPVTKQPNGVGVLSSALHIVAPKKIQAERNATPAAVQLKPLVPIPLPCSPGQRRSCKTTAGLPLTVAAALGRHRSPPSRVVVLPDNGRSPGDTAGKPVSPLISPTRRSLSPKEVVRGAYVRMQDPTECLETSLDEIKSVVKRSDSYRQANATSPRLLAKSPNMLMALQKARSETTQDTSRGAPPASTSVNGDNSGRDRSAGHERNVSASTPVKNDRSAGRIDMSSNNISPIRDCRASPAGRPLTREPQQHRTSAPAQSPPGDGHRTPAVQQPYVRPASGRSAMDLYAAIHESKKRLLGQQPAAAAVTPAVPTTQHRTQPPATVAVRRPPERQSDRYRPRGDDRSAARYDFKRLLLQTNMAGGRRAQQSAVVRLQQPPPPARAVPSPVPQSHSTATGHFRRTPSSSSFRKSNVLASTIQEDCREDEDCHGPSVVPRSAALVSRTLKGLQAAAATPTCSALETSL</sequence>
<feature type="compositionally biased region" description="Basic and acidic residues" evidence="1">
    <location>
        <begin position="721"/>
        <end position="732"/>
    </location>
</feature>
<feature type="compositionally biased region" description="Polar residues" evidence="1">
    <location>
        <begin position="141"/>
        <end position="176"/>
    </location>
</feature>
<feature type="region of interest" description="Disordered" evidence="1">
    <location>
        <begin position="110"/>
        <end position="176"/>
    </location>
</feature>
<feature type="compositionally biased region" description="Low complexity" evidence="1">
    <location>
        <begin position="830"/>
        <end position="841"/>
    </location>
</feature>
<proteinExistence type="predicted"/>
<accession>A0A2S2PBX0</accession>
<feature type="compositionally biased region" description="Low complexity" evidence="1">
    <location>
        <begin position="122"/>
        <end position="140"/>
    </location>
</feature>
<organism evidence="2">
    <name type="scientific">Schizaphis graminum</name>
    <name type="common">Green bug aphid</name>
    <dbReference type="NCBI Taxonomy" id="13262"/>
    <lineage>
        <taxon>Eukaryota</taxon>
        <taxon>Metazoa</taxon>
        <taxon>Ecdysozoa</taxon>
        <taxon>Arthropoda</taxon>
        <taxon>Hexapoda</taxon>
        <taxon>Insecta</taxon>
        <taxon>Pterygota</taxon>
        <taxon>Neoptera</taxon>
        <taxon>Paraneoptera</taxon>
        <taxon>Hemiptera</taxon>
        <taxon>Sternorrhyncha</taxon>
        <taxon>Aphidomorpha</taxon>
        <taxon>Aphidoidea</taxon>
        <taxon>Aphididae</taxon>
        <taxon>Aphidini</taxon>
        <taxon>Schizaphis</taxon>
    </lineage>
</organism>
<feature type="compositionally biased region" description="Basic and acidic residues" evidence="1">
    <location>
        <begin position="110"/>
        <end position="120"/>
    </location>
</feature>
<evidence type="ECO:0000256" key="1">
    <source>
        <dbReference type="SAM" id="MobiDB-lite"/>
    </source>
</evidence>
<feature type="region of interest" description="Disordered" evidence="1">
    <location>
        <begin position="610"/>
        <end position="637"/>
    </location>
</feature>
<feature type="compositionally biased region" description="Basic residues" evidence="1">
    <location>
        <begin position="18"/>
        <end position="31"/>
    </location>
</feature>
<name>A0A2S2PBX0_SCHGA</name>